<sequence>MALPNLLMWAAATVAAIWKLSQLIRAPHDKGLRVVTMCTVLVFIALSAQLAVSIPAVAEFFPSQSPKLIQNVILTFFFALLLVLLQASVAPSAVGSRGWLEVVFALVASGGLVAAFAAADEAHQGASYEHAGEAPAVLAFYLIGNLYMSYATARGAYLAWTTADHTRSRARLSLRVAAAGLAVNCLGTHTPRVLSTAGRLVSGKDPIPGTATWTTPILAIGIVAFFLGIGYPGVRTGLVKARMWIEVRRHYRQLRPLWAALCAQFDNIALFPQVSPLREALQLRQMRLRYYRRVIECRDGLVCLSPFVAEPVDSSKTPEQQAELVRDALARAAAAAAAAGEEVSVASVLAAPEAAGMDADTQQLLALSRAFGRLDSTDARPVSGTTSSTS</sequence>
<gene>
    <name evidence="3" type="ORF">KBO27_26575</name>
</gene>
<dbReference type="EMBL" id="JAGPXE010000013">
    <property type="protein sequence ID" value="MBQ0927520.1"/>
    <property type="molecule type" value="Genomic_DNA"/>
</dbReference>
<feature type="transmembrane region" description="Helical" evidence="1">
    <location>
        <begin position="6"/>
        <end position="24"/>
    </location>
</feature>
<reference evidence="3 4" key="1">
    <citation type="submission" date="2021-04" db="EMBL/GenBank/DDBJ databases">
        <title>Whole-genome sequencing of Saccharopolyspora endophytica KCTC 19397.</title>
        <authorList>
            <person name="Ay H."/>
            <person name="Saygin H."/>
            <person name="Sahin N."/>
        </authorList>
    </citation>
    <scope>NUCLEOTIDE SEQUENCE [LARGE SCALE GENOMIC DNA]</scope>
    <source>
        <strain evidence="3 4">KCTC 19397</strain>
    </source>
</reference>
<dbReference type="RefSeq" id="WP_210972576.1">
    <property type="nucleotide sequence ID" value="NZ_JAGPXE010000013.1"/>
</dbReference>
<feature type="transmembrane region" description="Helical" evidence="1">
    <location>
        <begin position="68"/>
        <end position="87"/>
    </location>
</feature>
<feature type="transmembrane region" description="Helical" evidence="1">
    <location>
        <begin position="210"/>
        <end position="234"/>
    </location>
</feature>
<keyword evidence="1" id="KW-0812">Transmembrane</keyword>
<protein>
    <recommendedName>
        <fullName evidence="2">DUF6545 domain-containing protein</fullName>
    </recommendedName>
</protein>
<accession>A0ABS5DMJ1</accession>
<keyword evidence="1" id="KW-1133">Transmembrane helix</keyword>
<evidence type="ECO:0000259" key="2">
    <source>
        <dbReference type="Pfam" id="PF20182"/>
    </source>
</evidence>
<evidence type="ECO:0000313" key="4">
    <source>
        <dbReference type="Proteomes" id="UP000674084"/>
    </source>
</evidence>
<comment type="caution">
    <text evidence="3">The sequence shown here is derived from an EMBL/GenBank/DDBJ whole genome shotgun (WGS) entry which is preliminary data.</text>
</comment>
<feature type="transmembrane region" description="Helical" evidence="1">
    <location>
        <begin position="172"/>
        <end position="190"/>
    </location>
</feature>
<name>A0ABS5DMJ1_9PSEU</name>
<feature type="domain" description="DUF6545" evidence="2">
    <location>
        <begin position="244"/>
        <end position="371"/>
    </location>
</feature>
<evidence type="ECO:0000256" key="1">
    <source>
        <dbReference type="SAM" id="Phobius"/>
    </source>
</evidence>
<organism evidence="3 4">
    <name type="scientific">Saccharopolyspora endophytica</name>
    <dbReference type="NCBI Taxonomy" id="543886"/>
    <lineage>
        <taxon>Bacteria</taxon>
        <taxon>Bacillati</taxon>
        <taxon>Actinomycetota</taxon>
        <taxon>Actinomycetes</taxon>
        <taxon>Pseudonocardiales</taxon>
        <taxon>Pseudonocardiaceae</taxon>
        <taxon>Saccharopolyspora</taxon>
    </lineage>
</organism>
<dbReference type="Pfam" id="PF20182">
    <property type="entry name" value="DUF6545"/>
    <property type="match status" value="1"/>
</dbReference>
<dbReference type="InterPro" id="IPR050039">
    <property type="entry name" value="MAB_1171c-like"/>
</dbReference>
<feature type="transmembrane region" description="Helical" evidence="1">
    <location>
        <begin position="31"/>
        <end position="56"/>
    </location>
</feature>
<proteinExistence type="predicted"/>
<keyword evidence="1" id="KW-0472">Membrane</keyword>
<keyword evidence="4" id="KW-1185">Reference proteome</keyword>
<dbReference type="InterPro" id="IPR046675">
    <property type="entry name" value="DUF6545"/>
</dbReference>
<feature type="transmembrane region" description="Helical" evidence="1">
    <location>
        <begin position="138"/>
        <end position="160"/>
    </location>
</feature>
<dbReference type="NCBIfam" id="NF042915">
    <property type="entry name" value="MAB_1171c_fam"/>
    <property type="match status" value="1"/>
</dbReference>
<evidence type="ECO:0000313" key="3">
    <source>
        <dbReference type="EMBL" id="MBQ0927520.1"/>
    </source>
</evidence>
<dbReference type="Proteomes" id="UP000674084">
    <property type="component" value="Unassembled WGS sequence"/>
</dbReference>
<feature type="transmembrane region" description="Helical" evidence="1">
    <location>
        <begin position="99"/>
        <end position="118"/>
    </location>
</feature>